<dbReference type="Proteomes" id="UP000554520">
    <property type="component" value="Unassembled WGS sequence"/>
</dbReference>
<evidence type="ECO:0000313" key="2">
    <source>
        <dbReference type="EMBL" id="MBB3144201.1"/>
    </source>
</evidence>
<proteinExistence type="predicted"/>
<evidence type="ECO:0000313" key="3">
    <source>
        <dbReference type="Proteomes" id="UP000554520"/>
    </source>
</evidence>
<evidence type="ECO:0000256" key="1">
    <source>
        <dbReference type="SAM" id="MobiDB-lite"/>
    </source>
</evidence>
<dbReference type="RefSeq" id="WP_246410742.1">
    <property type="nucleotide sequence ID" value="NZ_JACHXN010000001.1"/>
</dbReference>
<gene>
    <name evidence="2" type="ORF">FHS21_000584</name>
</gene>
<organism evidence="2 3">
    <name type="scientific">Phyllobacterium trifolii</name>
    <dbReference type="NCBI Taxonomy" id="300193"/>
    <lineage>
        <taxon>Bacteria</taxon>
        <taxon>Pseudomonadati</taxon>
        <taxon>Pseudomonadota</taxon>
        <taxon>Alphaproteobacteria</taxon>
        <taxon>Hyphomicrobiales</taxon>
        <taxon>Phyllobacteriaceae</taxon>
        <taxon>Phyllobacterium</taxon>
    </lineage>
</organism>
<comment type="caution">
    <text evidence="2">The sequence shown here is derived from an EMBL/GenBank/DDBJ whole genome shotgun (WGS) entry which is preliminary data.</text>
</comment>
<feature type="region of interest" description="Disordered" evidence="1">
    <location>
        <begin position="62"/>
        <end position="107"/>
    </location>
</feature>
<name>A0A839U622_9HYPH</name>
<dbReference type="AlphaFoldDB" id="A0A839U622"/>
<protein>
    <submittedName>
        <fullName evidence="2">Putative membrane protein</fullName>
    </submittedName>
</protein>
<keyword evidence="3" id="KW-1185">Reference proteome</keyword>
<accession>A0A839U622</accession>
<feature type="compositionally biased region" description="Basic and acidic residues" evidence="1">
    <location>
        <begin position="79"/>
        <end position="97"/>
    </location>
</feature>
<reference evidence="2 3" key="1">
    <citation type="submission" date="2020-08" db="EMBL/GenBank/DDBJ databases">
        <title>Genomic Encyclopedia of Type Strains, Phase III (KMG-III): the genomes of soil and plant-associated and newly described type strains.</title>
        <authorList>
            <person name="Whitman W."/>
        </authorList>
    </citation>
    <scope>NUCLEOTIDE SEQUENCE [LARGE SCALE GENOMIC DNA]</scope>
    <source>
        <strain evidence="2 3">CECT 7015</strain>
    </source>
</reference>
<dbReference type="EMBL" id="JACHXN010000001">
    <property type="protein sequence ID" value="MBB3144201.1"/>
    <property type="molecule type" value="Genomic_DNA"/>
</dbReference>
<sequence>MFERRSSRLFATLITAIFLPLALIPSANALSMKECSVKYKAAQSAGEAEGVSWSEFRKAQCTTPAEAADESANSASTEAKAKTTEDKPETTPKKAEMVARSPSGKTTFPSSIAEKFAAEKPAKARMHTCLEQYHANKKGGTLGGTRWIEKGGDYYKLCNAKLKGGG</sequence>